<name>A0AA41VJU6_PAPNU</name>
<dbReference type="PANTHER" id="PTHR12111">
    <property type="entry name" value="SPLICING FACTOR YJU2"/>
    <property type="match status" value="1"/>
</dbReference>
<evidence type="ECO:0000313" key="2">
    <source>
        <dbReference type="Proteomes" id="UP001177140"/>
    </source>
</evidence>
<dbReference type="EMBL" id="JAJJMA010235946">
    <property type="protein sequence ID" value="MCL7042499.1"/>
    <property type="molecule type" value="Genomic_DNA"/>
</dbReference>
<comment type="caution">
    <text evidence="1">The sequence shown here is derived from an EMBL/GenBank/DDBJ whole genome shotgun (WGS) entry which is preliminary data.</text>
</comment>
<keyword evidence="2" id="KW-1185">Reference proteome</keyword>
<protein>
    <recommendedName>
        <fullName evidence="3">Splicing factor YJU2</fullName>
    </recommendedName>
</protein>
<evidence type="ECO:0000313" key="1">
    <source>
        <dbReference type="EMBL" id="MCL7042499.1"/>
    </source>
</evidence>
<gene>
    <name evidence="1" type="ORF">MKW94_010885</name>
</gene>
<organism evidence="1 2">
    <name type="scientific">Papaver nudicaule</name>
    <name type="common">Iceland poppy</name>
    <dbReference type="NCBI Taxonomy" id="74823"/>
    <lineage>
        <taxon>Eukaryota</taxon>
        <taxon>Viridiplantae</taxon>
        <taxon>Streptophyta</taxon>
        <taxon>Embryophyta</taxon>
        <taxon>Tracheophyta</taxon>
        <taxon>Spermatophyta</taxon>
        <taxon>Magnoliopsida</taxon>
        <taxon>Ranunculales</taxon>
        <taxon>Papaveraceae</taxon>
        <taxon>Papaveroideae</taxon>
        <taxon>Papaver</taxon>
    </lineage>
</organism>
<dbReference type="GO" id="GO:0000398">
    <property type="term" value="P:mRNA splicing, via spliceosome"/>
    <property type="evidence" value="ECO:0007669"/>
    <property type="project" value="InterPro"/>
</dbReference>
<dbReference type="AlphaFoldDB" id="A0AA41VJU6"/>
<proteinExistence type="predicted"/>
<dbReference type="InterPro" id="IPR007590">
    <property type="entry name" value="Saf4/Yju2"/>
</dbReference>
<sequence>MGDRKILHKFYPPDYEPSRRNGRRRYREPGCMVRIMLPMSIRCNTCENCMCRGTKFNARKQEIPGETYMGIQIFRFNFKCNRCAAELTMRTDPQTADFIVGPEATRLNAEDEAAAHEMIQPLQNLAL</sequence>
<accession>A0AA41VJU6</accession>
<reference evidence="1" key="1">
    <citation type="submission" date="2022-03" db="EMBL/GenBank/DDBJ databases">
        <title>A functionally conserved STORR gene fusion in Papaver species that diverged 16.8 million years ago.</title>
        <authorList>
            <person name="Catania T."/>
        </authorList>
    </citation>
    <scope>NUCLEOTIDE SEQUENCE</scope>
    <source>
        <strain evidence="1">S-191538</strain>
    </source>
</reference>
<dbReference type="Pfam" id="PF04502">
    <property type="entry name" value="Saf4_Yju2"/>
    <property type="match status" value="1"/>
</dbReference>
<evidence type="ECO:0008006" key="3">
    <source>
        <dbReference type="Google" id="ProtNLM"/>
    </source>
</evidence>
<dbReference type="Proteomes" id="UP001177140">
    <property type="component" value="Unassembled WGS sequence"/>
</dbReference>